<dbReference type="Pfam" id="PF00534">
    <property type="entry name" value="Glycos_transf_1"/>
    <property type="match status" value="1"/>
</dbReference>
<sequence>MRTSEGYVARSLLTRIDPGERVILVTRRNNVAELRANPEFRAAANVRLVGYDLPRWAAWWKKGPRGYGLYAYLWQVTWPLVLKRRRWLTRRLAIVHTFNFHNDSIPSLGWVLGRPSIWGPVNHNEGVPLWRTRDWPARLRRKTAIKARLRQLAWRLDPLLYLAKARTGLVFSAGSWVDSRLRLAGRKNVRRRSQLGLDPSILPPPTIRAPGGLRLVSGGRLDWIKGLDLALEALALLPESASLTIIGDGPCRGALGRRAENLGVAKRVTFHPAVPRDELLRAYLNHDLFVFPSAEAGGLAWVEALAIGLPVAGFEGPTELADMAAHLPGIHIAPARSTREANVAAFAQTIAAAIASQGDSAGRAAAARAHYGWDGFADEIQTAYRAFRGAPQ</sequence>
<dbReference type="InterPro" id="IPR001296">
    <property type="entry name" value="Glyco_trans_1"/>
</dbReference>
<accession>A0ABX6YR42</accession>
<dbReference type="InterPro" id="IPR050194">
    <property type="entry name" value="Glycosyltransferase_grp1"/>
</dbReference>
<dbReference type="PANTHER" id="PTHR45947:SF3">
    <property type="entry name" value="SULFOQUINOVOSYL TRANSFERASE SQD2"/>
    <property type="match status" value="1"/>
</dbReference>
<reference evidence="2 3" key="1">
    <citation type="submission" date="2020-05" db="EMBL/GenBank/DDBJ databases">
        <title>Thioclava electrotropha strain Elox9 finished genome.</title>
        <authorList>
            <person name="Rowe A.R."/>
            <person name="Wilbanks E.G."/>
        </authorList>
    </citation>
    <scope>NUCLEOTIDE SEQUENCE [LARGE SCALE GENOMIC DNA]</scope>
    <source>
        <strain evidence="2 3">Elox9</strain>
    </source>
</reference>
<protein>
    <submittedName>
        <fullName evidence="2">Glycosyltransferase</fullName>
    </submittedName>
</protein>
<feature type="domain" description="Glycosyl transferase family 1" evidence="1">
    <location>
        <begin position="215"/>
        <end position="335"/>
    </location>
</feature>
<dbReference type="RefSeq" id="WP_165757067.1">
    <property type="nucleotide sequence ID" value="NZ_CP053562.1"/>
</dbReference>
<dbReference type="Proteomes" id="UP000192422">
    <property type="component" value="Chromosome"/>
</dbReference>
<dbReference type="EMBL" id="CP053562">
    <property type="protein sequence ID" value="QPZ90002.1"/>
    <property type="molecule type" value="Genomic_DNA"/>
</dbReference>
<evidence type="ECO:0000259" key="1">
    <source>
        <dbReference type="Pfam" id="PF00534"/>
    </source>
</evidence>
<evidence type="ECO:0000313" key="3">
    <source>
        <dbReference type="Proteomes" id="UP000192422"/>
    </source>
</evidence>
<keyword evidence="3" id="KW-1185">Reference proteome</keyword>
<organism evidence="2 3">
    <name type="scientific">Thioclava electrotropha</name>
    <dbReference type="NCBI Taxonomy" id="1549850"/>
    <lineage>
        <taxon>Bacteria</taxon>
        <taxon>Pseudomonadati</taxon>
        <taxon>Pseudomonadota</taxon>
        <taxon>Alphaproteobacteria</taxon>
        <taxon>Rhodobacterales</taxon>
        <taxon>Paracoccaceae</taxon>
        <taxon>Thioclava</taxon>
    </lineage>
</organism>
<evidence type="ECO:0000313" key="2">
    <source>
        <dbReference type="EMBL" id="QPZ90002.1"/>
    </source>
</evidence>
<gene>
    <name evidence="2" type="ORF">AKL02_003265</name>
</gene>
<proteinExistence type="predicted"/>
<dbReference type="SUPFAM" id="SSF53756">
    <property type="entry name" value="UDP-Glycosyltransferase/glycogen phosphorylase"/>
    <property type="match status" value="1"/>
</dbReference>
<dbReference type="PANTHER" id="PTHR45947">
    <property type="entry name" value="SULFOQUINOVOSYL TRANSFERASE SQD2"/>
    <property type="match status" value="1"/>
</dbReference>
<dbReference type="Gene3D" id="3.40.50.2000">
    <property type="entry name" value="Glycogen Phosphorylase B"/>
    <property type="match status" value="1"/>
</dbReference>
<name>A0ABX6YR42_9RHOB</name>